<organism evidence="2 3">
    <name type="scientific">Trifolium medium</name>
    <dbReference type="NCBI Taxonomy" id="97028"/>
    <lineage>
        <taxon>Eukaryota</taxon>
        <taxon>Viridiplantae</taxon>
        <taxon>Streptophyta</taxon>
        <taxon>Embryophyta</taxon>
        <taxon>Tracheophyta</taxon>
        <taxon>Spermatophyta</taxon>
        <taxon>Magnoliopsida</taxon>
        <taxon>eudicotyledons</taxon>
        <taxon>Gunneridae</taxon>
        <taxon>Pentapetalae</taxon>
        <taxon>rosids</taxon>
        <taxon>fabids</taxon>
        <taxon>Fabales</taxon>
        <taxon>Fabaceae</taxon>
        <taxon>Papilionoideae</taxon>
        <taxon>50 kb inversion clade</taxon>
        <taxon>NPAAA clade</taxon>
        <taxon>Hologalegina</taxon>
        <taxon>IRL clade</taxon>
        <taxon>Trifolieae</taxon>
        <taxon>Trifolium</taxon>
    </lineage>
</organism>
<proteinExistence type="predicted"/>
<name>A0A392QS52_9FABA</name>
<evidence type="ECO:0000256" key="1">
    <source>
        <dbReference type="SAM" id="MobiDB-lite"/>
    </source>
</evidence>
<feature type="region of interest" description="Disordered" evidence="1">
    <location>
        <begin position="99"/>
        <end position="156"/>
    </location>
</feature>
<feature type="compositionally biased region" description="Gly residues" evidence="1">
    <location>
        <begin position="131"/>
        <end position="153"/>
    </location>
</feature>
<reference evidence="2 3" key="1">
    <citation type="journal article" date="2018" name="Front. Plant Sci.">
        <title>Red Clover (Trifolium pratense) and Zigzag Clover (T. medium) - A Picture of Genomic Similarities and Differences.</title>
        <authorList>
            <person name="Dluhosova J."/>
            <person name="Istvanek J."/>
            <person name="Nedelnik J."/>
            <person name="Repkova J."/>
        </authorList>
    </citation>
    <scope>NUCLEOTIDE SEQUENCE [LARGE SCALE GENOMIC DNA]</scope>
    <source>
        <strain evidence="3">cv. 10/8</strain>
        <tissue evidence="2">Leaf</tissue>
    </source>
</reference>
<dbReference type="EMBL" id="LXQA010158050">
    <property type="protein sequence ID" value="MCI27221.1"/>
    <property type="molecule type" value="Genomic_DNA"/>
</dbReference>
<sequence length="174" mass="18865">SELRTLSKGDRKIEEFVQRVRVINESLISIGDPVPHRNLIEVVLDALPEEYDSVVGAAASNAIPVTLDELESHLLAHESRLEKNKKHNQLDAATVNLAQSSPSLPSSQNSTSDPPVPEFPTGTSHVTANGYQGGGWRGGRSGRGGRFGRGGRGSTSCQICHRNNHDASICHYRY</sequence>
<comment type="caution">
    <text evidence="2">The sequence shown here is derived from an EMBL/GenBank/DDBJ whole genome shotgun (WGS) entry which is preliminary data.</text>
</comment>
<dbReference type="Pfam" id="PF14223">
    <property type="entry name" value="Retrotran_gag_2"/>
    <property type="match status" value="1"/>
</dbReference>
<feature type="non-terminal residue" evidence="2">
    <location>
        <position position="1"/>
    </location>
</feature>
<dbReference type="AlphaFoldDB" id="A0A392QS52"/>
<evidence type="ECO:0000313" key="3">
    <source>
        <dbReference type="Proteomes" id="UP000265520"/>
    </source>
</evidence>
<feature type="non-terminal residue" evidence="2">
    <location>
        <position position="174"/>
    </location>
</feature>
<feature type="compositionally biased region" description="Polar residues" evidence="1">
    <location>
        <begin position="121"/>
        <end position="130"/>
    </location>
</feature>
<dbReference type="Proteomes" id="UP000265520">
    <property type="component" value="Unassembled WGS sequence"/>
</dbReference>
<protein>
    <submittedName>
        <fullName evidence="2">Retrovirus-related Pol polyprotein from transposon TNT 1-94</fullName>
    </submittedName>
</protein>
<keyword evidence="3" id="KW-1185">Reference proteome</keyword>
<dbReference type="PANTHER" id="PTHR47481:SF30">
    <property type="entry name" value="CCHC-TYPE DOMAIN-CONTAINING PROTEIN"/>
    <property type="match status" value="1"/>
</dbReference>
<feature type="compositionally biased region" description="Low complexity" evidence="1">
    <location>
        <begin position="99"/>
        <end position="112"/>
    </location>
</feature>
<evidence type="ECO:0000313" key="2">
    <source>
        <dbReference type="EMBL" id="MCI27221.1"/>
    </source>
</evidence>
<dbReference type="PANTHER" id="PTHR47481">
    <property type="match status" value="1"/>
</dbReference>
<accession>A0A392QS52</accession>